<dbReference type="InterPro" id="IPR050640">
    <property type="entry name" value="Bact_2-comp_sensor_kinase"/>
</dbReference>
<evidence type="ECO:0000256" key="9">
    <source>
        <dbReference type="ARBA" id="ARBA00022989"/>
    </source>
</evidence>
<evidence type="ECO:0000256" key="7">
    <source>
        <dbReference type="ARBA" id="ARBA00022777"/>
    </source>
</evidence>
<dbReference type="InterPro" id="IPR036890">
    <property type="entry name" value="HATPase_C_sf"/>
</dbReference>
<evidence type="ECO:0000256" key="8">
    <source>
        <dbReference type="ARBA" id="ARBA00022840"/>
    </source>
</evidence>
<comment type="subcellular location">
    <subcellularLocation>
        <location evidence="1">Cell membrane</location>
        <topology evidence="1">Multi-pass membrane protein</topology>
    </subcellularLocation>
</comment>
<evidence type="ECO:0000256" key="4">
    <source>
        <dbReference type="ARBA" id="ARBA00022679"/>
    </source>
</evidence>
<dbReference type="GO" id="GO:0005524">
    <property type="term" value="F:ATP binding"/>
    <property type="evidence" value="ECO:0007669"/>
    <property type="project" value="UniProtKB-KW"/>
</dbReference>
<evidence type="ECO:0000259" key="14">
    <source>
        <dbReference type="PROSITE" id="PS50885"/>
    </source>
</evidence>
<reference evidence="15" key="2">
    <citation type="submission" date="2020-09" db="EMBL/GenBank/DDBJ databases">
        <authorList>
            <person name="Sun Q."/>
            <person name="Zhou Y."/>
        </authorList>
    </citation>
    <scope>NUCLEOTIDE SEQUENCE</scope>
    <source>
        <strain evidence="15">CGMCC 1.12987</strain>
    </source>
</reference>
<name>A0A917D414_9BACL</name>
<comment type="caution">
    <text evidence="15">The sequence shown here is derived from an EMBL/GenBank/DDBJ whole genome shotgun (WGS) entry which is preliminary data.</text>
</comment>
<keyword evidence="10" id="KW-0902">Two-component regulatory system</keyword>
<reference evidence="15" key="1">
    <citation type="journal article" date="2014" name="Int. J. Syst. Evol. Microbiol.">
        <title>Complete genome sequence of Corynebacterium casei LMG S-19264T (=DSM 44701T), isolated from a smear-ripened cheese.</title>
        <authorList>
            <consortium name="US DOE Joint Genome Institute (JGI-PGF)"/>
            <person name="Walter F."/>
            <person name="Albersmeier A."/>
            <person name="Kalinowski J."/>
            <person name="Ruckert C."/>
        </authorList>
    </citation>
    <scope>NUCLEOTIDE SEQUENCE</scope>
    <source>
        <strain evidence="15">CGMCC 1.12987</strain>
    </source>
</reference>
<evidence type="ECO:0000256" key="3">
    <source>
        <dbReference type="ARBA" id="ARBA00022553"/>
    </source>
</evidence>
<dbReference type="AlphaFoldDB" id="A0A917D414"/>
<dbReference type="RefSeq" id="WP_188531499.1">
    <property type="nucleotide sequence ID" value="NZ_BMGR01000008.1"/>
</dbReference>
<evidence type="ECO:0000256" key="1">
    <source>
        <dbReference type="ARBA" id="ARBA00004651"/>
    </source>
</evidence>
<dbReference type="Pfam" id="PF06580">
    <property type="entry name" value="His_kinase"/>
    <property type="match status" value="1"/>
</dbReference>
<keyword evidence="9 13" id="KW-1133">Transmembrane helix</keyword>
<keyword evidence="6" id="KW-0547">Nucleotide-binding</keyword>
<sequence length="588" mass="65819">MRHLAYRCSKWFDGLQFKSKVIAIFLPLLLLSLLTLALLSSNLFSRSVIERTNINIRSESKLILAKLDSIIGNAEISANLMVTNLNRLIKEYPAERSSLEEARFRNLMQSRLSTDLSLFPEVEAAVFVDQSGNIYPSYTVNNDERQVFDSGMIERLRDSGSYGVTTWFPMERRDYLAADPDEPVLTLGKMVVDIDSGTLYGTLFLTIKESTLSSFFTQNVGSAETMYYLVDSGQRVIASPDKHQLLHTFEQPGESGESGRLMVTASDYESMDWKLIHIESVDALTADIHNNIRLTAFIGLICLVLALIGASVLSKRIVYPLQQLTGAMKQVVAGNLSVTAPVHTRDEVGVIAKAFNTMLQRIQELLATVEREQAQKREFELALISAQIKPHFLYNTLDTIYILNDLERNEEARDTTKALADFYRIVLSKGRELIILEQETKLVSDYLAIMQVRYPDVFRYEIDIPPLMHGLPVPKLSLQPLVENAIYHGLKTKGMRGLIRISAFVDGKKAVIRVEDDGVGMSKEQVERLMNFHTGSAGTESIGIYSVQERLKLYFGEPYGVFIRSAPGEGTVAKMIVPAVATGGENHV</sequence>
<dbReference type="InterPro" id="IPR010559">
    <property type="entry name" value="Sig_transdc_His_kin_internal"/>
</dbReference>
<dbReference type="PROSITE" id="PS50885">
    <property type="entry name" value="HAMP"/>
    <property type="match status" value="1"/>
</dbReference>
<keyword evidence="7 15" id="KW-0418">Kinase</keyword>
<evidence type="ECO:0000256" key="13">
    <source>
        <dbReference type="SAM" id="Phobius"/>
    </source>
</evidence>
<dbReference type="Gene3D" id="3.30.565.10">
    <property type="entry name" value="Histidine kinase-like ATPase, C-terminal domain"/>
    <property type="match status" value="1"/>
</dbReference>
<feature type="coiled-coil region" evidence="12">
    <location>
        <begin position="352"/>
        <end position="382"/>
    </location>
</feature>
<dbReference type="GO" id="GO:0000155">
    <property type="term" value="F:phosphorelay sensor kinase activity"/>
    <property type="evidence" value="ECO:0007669"/>
    <property type="project" value="InterPro"/>
</dbReference>
<feature type="transmembrane region" description="Helical" evidence="13">
    <location>
        <begin position="294"/>
        <end position="313"/>
    </location>
</feature>
<dbReference type="Pfam" id="PF00672">
    <property type="entry name" value="HAMP"/>
    <property type="match status" value="1"/>
</dbReference>
<dbReference type="PANTHER" id="PTHR34220:SF11">
    <property type="entry name" value="SENSOR PROTEIN KINASE HPTS"/>
    <property type="match status" value="1"/>
</dbReference>
<dbReference type="Gene3D" id="6.10.340.10">
    <property type="match status" value="1"/>
</dbReference>
<keyword evidence="2" id="KW-1003">Cell membrane</keyword>
<keyword evidence="16" id="KW-1185">Reference proteome</keyword>
<dbReference type="EMBL" id="BMGR01000008">
    <property type="protein sequence ID" value="GGG07969.1"/>
    <property type="molecule type" value="Genomic_DNA"/>
</dbReference>
<dbReference type="GO" id="GO:0005886">
    <property type="term" value="C:plasma membrane"/>
    <property type="evidence" value="ECO:0007669"/>
    <property type="project" value="UniProtKB-SubCell"/>
</dbReference>
<dbReference type="InterPro" id="IPR003660">
    <property type="entry name" value="HAMP_dom"/>
</dbReference>
<dbReference type="Proteomes" id="UP000644756">
    <property type="component" value="Unassembled WGS sequence"/>
</dbReference>
<keyword evidence="5 13" id="KW-0812">Transmembrane</keyword>
<keyword evidence="4" id="KW-0808">Transferase</keyword>
<evidence type="ECO:0000313" key="15">
    <source>
        <dbReference type="EMBL" id="GGG07969.1"/>
    </source>
</evidence>
<evidence type="ECO:0000256" key="12">
    <source>
        <dbReference type="SAM" id="Coils"/>
    </source>
</evidence>
<evidence type="ECO:0000313" key="16">
    <source>
        <dbReference type="Proteomes" id="UP000644756"/>
    </source>
</evidence>
<dbReference type="SUPFAM" id="SSF158472">
    <property type="entry name" value="HAMP domain-like"/>
    <property type="match status" value="1"/>
</dbReference>
<dbReference type="SMART" id="SM00304">
    <property type="entry name" value="HAMP"/>
    <property type="match status" value="1"/>
</dbReference>
<dbReference type="SUPFAM" id="SSF55874">
    <property type="entry name" value="ATPase domain of HSP90 chaperone/DNA topoisomerase II/histidine kinase"/>
    <property type="match status" value="1"/>
</dbReference>
<evidence type="ECO:0000256" key="11">
    <source>
        <dbReference type="ARBA" id="ARBA00023136"/>
    </source>
</evidence>
<keyword evidence="8" id="KW-0067">ATP-binding</keyword>
<proteinExistence type="predicted"/>
<evidence type="ECO:0000256" key="6">
    <source>
        <dbReference type="ARBA" id="ARBA00022741"/>
    </source>
</evidence>
<dbReference type="Pfam" id="PF02518">
    <property type="entry name" value="HATPase_c"/>
    <property type="match status" value="1"/>
</dbReference>
<feature type="domain" description="HAMP" evidence="14">
    <location>
        <begin position="315"/>
        <end position="367"/>
    </location>
</feature>
<organism evidence="15 16">
    <name type="scientific">Paenibacillus abyssi</name>
    <dbReference type="NCBI Taxonomy" id="1340531"/>
    <lineage>
        <taxon>Bacteria</taxon>
        <taxon>Bacillati</taxon>
        <taxon>Bacillota</taxon>
        <taxon>Bacilli</taxon>
        <taxon>Bacillales</taxon>
        <taxon>Paenibacillaceae</taxon>
        <taxon>Paenibacillus</taxon>
    </lineage>
</organism>
<dbReference type="PANTHER" id="PTHR34220">
    <property type="entry name" value="SENSOR HISTIDINE KINASE YPDA"/>
    <property type="match status" value="1"/>
</dbReference>
<protein>
    <submittedName>
        <fullName evidence="15">Histidine kinase</fullName>
    </submittedName>
</protein>
<keyword evidence="3" id="KW-0597">Phosphoprotein</keyword>
<accession>A0A917D414</accession>
<evidence type="ECO:0000256" key="10">
    <source>
        <dbReference type="ARBA" id="ARBA00023012"/>
    </source>
</evidence>
<keyword evidence="11 13" id="KW-0472">Membrane</keyword>
<dbReference type="CDD" id="cd06225">
    <property type="entry name" value="HAMP"/>
    <property type="match status" value="1"/>
</dbReference>
<keyword evidence="12" id="KW-0175">Coiled coil</keyword>
<evidence type="ECO:0000256" key="2">
    <source>
        <dbReference type="ARBA" id="ARBA00022475"/>
    </source>
</evidence>
<dbReference type="SMART" id="SM00387">
    <property type="entry name" value="HATPase_c"/>
    <property type="match status" value="1"/>
</dbReference>
<evidence type="ECO:0000256" key="5">
    <source>
        <dbReference type="ARBA" id="ARBA00022692"/>
    </source>
</evidence>
<gene>
    <name evidence="15" type="ORF">GCM10010916_26050</name>
</gene>
<dbReference type="InterPro" id="IPR003594">
    <property type="entry name" value="HATPase_dom"/>
</dbReference>